<evidence type="ECO:0000256" key="3">
    <source>
        <dbReference type="ARBA" id="ARBA00023134"/>
    </source>
</evidence>
<dbReference type="PANTHER" id="PTHR47981">
    <property type="entry name" value="RAB FAMILY"/>
    <property type="match status" value="1"/>
</dbReference>
<proteinExistence type="inferred from homology"/>
<protein>
    <submittedName>
        <fullName evidence="6">Ras-related protein Rab7</fullName>
    </submittedName>
</protein>
<evidence type="ECO:0000256" key="5">
    <source>
        <dbReference type="ARBA" id="ARBA00023289"/>
    </source>
</evidence>
<dbReference type="Pfam" id="PF00071">
    <property type="entry name" value="Ras"/>
    <property type="match status" value="1"/>
</dbReference>
<dbReference type="OrthoDB" id="1436450at2759"/>
<dbReference type="CDD" id="cd01862">
    <property type="entry name" value="Rab7"/>
    <property type="match status" value="1"/>
</dbReference>
<dbReference type="InterPro" id="IPR005225">
    <property type="entry name" value="Small_GTP-bd"/>
</dbReference>
<gene>
    <name evidence="6" type="ORF">FVE85_2767</name>
</gene>
<dbReference type="AlphaFoldDB" id="A0A5J4YT61"/>
<dbReference type="PROSITE" id="PS51421">
    <property type="entry name" value="RAS"/>
    <property type="match status" value="1"/>
</dbReference>
<dbReference type="InterPro" id="IPR001806">
    <property type="entry name" value="Small_GTPase"/>
</dbReference>
<dbReference type="Gene3D" id="3.40.50.300">
    <property type="entry name" value="P-loop containing nucleotide triphosphate hydrolases"/>
    <property type="match status" value="1"/>
</dbReference>
<dbReference type="PROSITE" id="PS51417">
    <property type="entry name" value="ARF"/>
    <property type="match status" value="1"/>
</dbReference>
<evidence type="ECO:0000313" key="6">
    <source>
        <dbReference type="EMBL" id="KAA8494526.1"/>
    </source>
</evidence>
<sequence length="206" mass="23199">MPNMRSKTKLLKIVILGDSGVGKTSLMERYVNQRFSQQYKATIGADFLSKDIELEDRMANLQIWDTAGQERYQSLGSAFYRGSDACVLVYDVTDLRSFESLETWREEFLAYAANRDPETFPLVVLGNKIDIVDRAKAVPTKRAQQWCAAKGGVPHFETSAAEDINVEAAFQLVATLALKRGEQEEEFFLPETVEINQNTAQEPCNC</sequence>
<dbReference type="EMBL" id="VRMN01000004">
    <property type="protein sequence ID" value="KAA8494526.1"/>
    <property type="molecule type" value="Genomic_DNA"/>
</dbReference>
<dbReference type="PRINTS" id="PR00449">
    <property type="entry name" value="RASTRNSFRMNG"/>
</dbReference>
<keyword evidence="2" id="KW-0547">Nucleotide-binding</keyword>
<accession>A0A5J4YT61</accession>
<dbReference type="InterPro" id="IPR027417">
    <property type="entry name" value="P-loop_NTPase"/>
</dbReference>
<keyword evidence="5" id="KW-0636">Prenylation</keyword>
<evidence type="ECO:0000256" key="4">
    <source>
        <dbReference type="ARBA" id="ARBA00023288"/>
    </source>
</evidence>
<dbReference type="SMART" id="SM00174">
    <property type="entry name" value="RHO"/>
    <property type="match status" value="1"/>
</dbReference>
<dbReference type="SMART" id="SM00175">
    <property type="entry name" value="RAB"/>
    <property type="match status" value="1"/>
</dbReference>
<dbReference type="FunFam" id="3.40.50.300:FF:000086">
    <property type="entry name" value="Ras-related small GTPase"/>
    <property type="match status" value="1"/>
</dbReference>
<dbReference type="GO" id="GO:0005525">
    <property type="term" value="F:GTP binding"/>
    <property type="evidence" value="ECO:0007669"/>
    <property type="project" value="UniProtKB-KW"/>
</dbReference>
<keyword evidence="4" id="KW-0449">Lipoprotein</keyword>
<dbReference type="PROSITE" id="PS51419">
    <property type="entry name" value="RAB"/>
    <property type="match status" value="1"/>
</dbReference>
<evidence type="ECO:0000256" key="1">
    <source>
        <dbReference type="ARBA" id="ARBA00006270"/>
    </source>
</evidence>
<dbReference type="GO" id="GO:0003924">
    <property type="term" value="F:GTPase activity"/>
    <property type="evidence" value="ECO:0007669"/>
    <property type="project" value="InterPro"/>
</dbReference>
<dbReference type="SUPFAM" id="SSF52540">
    <property type="entry name" value="P-loop containing nucleoside triphosphate hydrolases"/>
    <property type="match status" value="1"/>
</dbReference>
<name>A0A5J4YT61_PORPP</name>
<dbReference type="PROSITE" id="PS51420">
    <property type="entry name" value="RHO"/>
    <property type="match status" value="1"/>
</dbReference>
<reference evidence="7" key="1">
    <citation type="journal article" date="2019" name="Nat. Commun.">
        <title>Expansion of phycobilisome linker gene families in mesophilic red algae.</title>
        <authorList>
            <person name="Lee J."/>
            <person name="Kim D."/>
            <person name="Bhattacharya D."/>
            <person name="Yoon H.S."/>
        </authorList>
    </citation>
    <scope>NUCLEOTIDE SEQUENCE [LARGE SCALE GENOMIC DNA]</scope>
    <source>
        <strain evidence="7">CCMP 1328</strain>
    </source>
</reference>
<organism evidence="6 7">
    <name type="scientific">Porphyridium purpureum</name>
    <name type="common">Red alga</name>
    <name type="synonym">Porphyridium cruentum</name>
    <dbReference type="NCBI Taxonomy" id="35688"/>
    <lineage>
        <taxon>Eukaryota</taxon>
        <taxon>Rhodophyta</taxon>
        <taxon>Bangiophyceae</taxon>
        <taxon>Porphyridiales</taxon>
        <taxon>Porphyridiaceae</taxon>
        <taxon>Porphyridium</taxon>
    </lineage>
</organism>
<dbReference type="NCBIfam" id="TIGR00231">
    <property type="entry name" value="small_GTP"/>
    <property type="match status" value="1"/>
</dbReference>
<evidence type="ECO:0000256" key="2">
    <source>
        <dbReference type="ARBA" id="ARBA00022741"/>
    </source>
</evidence>
<dbReference type="OMA" id="TSWKDEF"/>
<dbReference type="PANTHER" id="PTHR47981:SF20">
    <property type="entry name" value="RAS-RELATED PROTEIN RAB-7A"/>
    <property type="match status" value="1"/>
</dbReference>
<dbReference type="SMART" id="SM00176">
    <property type="entry name" value="RAN"/>
    <property type="match status" value="1"/>
</dbReference>
<keyword evidence="3" id="KW-0342">GTP-binding</keyword>
<dbReference type="SMART" id="SM00173">
    <property type="entry name" value="RAS"/>
    <property type="match status" value="1"/>
</dbReference>
<evidence type="ECO:0000313" key="7">
    <source>
        <dbReference type="Proteomes" id="UP000324585"/>
    </source>
</evidence>
<keyword evidence="7" id="KW-1185">Reference proteome</keyword>
<comment type="caution">
    <text evidence="6">The sequence shown here is derived from an EMBL/GenBank/DDBJ whole genome shotgun (WGS) entry which is preliminary data.</text>
</comment>
<comment type="similarity">
    <text evidence="1">Belongs to the small GTPase superfamily. Rab family.</text>
</comment>
<dbReference type="Proteomes" id="UP000324585">
    <property type="component" value="Unassembled WGS sequence"/>
</dbReference>